<comment type="similarity">
    <text evidence="2">Belongs to the outer membrane factor (OMF) (TC 1.B.17) family.</text>
</comment>
<proteinExistence type="inferred from homology"/>
<keyword evidence="6" id="KW-0472">Membrane</keyword>
<protein>
    <submittedName>
        <fullName evidence="10">TolC family protein</fullName>
    </submittedName>
</protein>
<comment type="subcellular location">
    <subcellularLocation>
        <location evidence="1">Cell outer membrane</location>
    </subcellularLocation>
</comment>
<dbReference type="InterPro" id="IPR003423">
    <property type="entry name" value="OMP_efflux"/>
</dbReference>
<evidence type="ECO:0000256" key="9">
    <source>
        <dbReference type="SAM" id="MobiDB-lite"/>
    </source>
</evidence>
<dbReference type="EMBL" id="JAAGNX010000002">
    <property type="protein sequence ID" value="NDV61989.1"/>
    <property type="molecule type" value="Genomic_DNA"/>
</dbReference>
<evidence type="ECO:0000313" key="10">
    <source>
        <dbReference type="EMBL" id="NDV61989.1"/>
    </source>
</evidence>
<evidence type="ECO:0000256" key="2">
    <source>
        <dbReference type="ARBA" id="ARBA00007613"/>
    </source>
</evidence>
<gene>
    <name evidence="10" type="ORF">G0Q06_05960</name>
</gene>
<keyword evidence="4" id="KW-1134">Transmembrane beta strand</keyword>
<dbReference type="Pfam" id="PF02321">
    <property type="entry name" value="OEP"/>
    <property type="match status" value="2"/>
</dbReference>
<dbReference type="GO" id="GO:0015288">
    <property type="term" value="F:porin activity"/>
    <property type="evidence" value="ECO:0007669"/>
    <property type="project" value="TreeGrafter"/>
</dbReference>
<dbReference type="GO" id="GO:1990281">
    <property type="term" value="C:efflux pump complex"/>
    <property type="evidence" value="ECO:0007669"/>
    <property type="project" value="TreeGrafter"/>
</dbReference>
<dbReference type="GO" id="GO:0015562">
    <property type="term" value="F:efflux transmembrane transporter activity"/>
    <property type="evidence" value="ECO:0007669"/>
    <property type="project" value="InterPro"/>
</dbReference>
<evidence type="ECO:0000256" key="1">
    <source>
        <dbReference type="ARBA" id="ARBA00004442"/>
    </source>
</evidence>
<keyword evidence="3" id="KW-0813">Transport</keyword>
<comment type="caution">
    <text evidence="10">The sequence shown here is derived from an EMBL/GenBank/DDBJ whole genome shotgun (WGS) entry which is preliminary data.</text>
</comment>
<feature type="compositionally biased region" description="Polar residues" evidence="9">
    <location>
        <begin position="83"/>
        <end position="101"/>
    </location>
</feature>
<keyword evidence="11" id="KW-1185">Reference proteome</keyword>
<evidence type="ECO:0000256" key="4">
    <source>
        <dbReference type="ARBA" id="ARBA00022452"/>
    </source>
</evidence>
<dbReference type="GO" id="GO:0009279">
    <property type="term" value="C:cell outer membrane"/>
    <property type="evidence" value="ECO:0007669"/>
    <property type="project" value="UniProtKB-SubCell"/>
</dbReference>
<evidence type="ECO:0000256" key="7">
    <source>
        <dbReference type="ARBA" id="ARBA00023237"/>
    </source>
</evidence>
<dbReference type="RefSeq" id="WP_163963487.1">
    <property type="nucleotide sequence ID" value="NZ_JAAGNX010000002.1"/>
</dbReference>
<evidence type="ECO:0000256" key="8">
    <source>
        <dbReference type="SAM" id="Coils"/>
    </source>
</evidence>
<feature type="coiled-coil region" evidence="8">
    <location>
        <begin position="378"/>
        <end position="405"/>
    </location>
</feature>
<evidence type="ECO:0000256" key="3">
    <source>
        <dbReference type="ARBA" id="ARBA00022448"/>
    </source>
</evidence>
<keyword evidence="7" id="KW-0998">Cell outer membrane</keyword>
<evidence type="ECO:0000313" key="11">
    <source>
        <dbReference type="Proteomes" id="UP000478417"/>
    </source>
</evidence>
<sequence length="506" mass="56744">MNFSLRQLRQASLFIIPLLGVNLLNAESSPETFELDLRQAIKAALENNFAFRAAAINPEIASLSITQSESFFDTELFASGQVSQSEQDTTFEETTGTSSDNRSWEVGARKRFSYGTTVTARTNLDRRNTDAVVNFSNLSQSADLSLSIRQPLLNGFGKDVNTAGIQSAIAGYSAASESVREALFELLAETERAYWAVARLQEQLALNESSLKVAETLLKEAQERERVGVATRIDVLQAEASRAQRREEIIETRRILGDAIDQLFIYMGTFAPGMLELESSLKVSGLPEGIDTYTDFAEVWNLAKAQDPLLAQQEAVIDQREWQRRAAKNETRPNLDLVLSGAYTGLDSEDAGNAFDSALDRDGHVWIVGFEFSMPWQMRGAKATLRSAEKELEQENIRLNELQQSLFRQVRSAWRNLDSVSQSLEAAKLTVSLQEATFEREMSKYEEGISVFRDVLEVQRDLDQARIRLLDSKFNRLSSEISIARLSGLILERHELNPELILPDPR</sequence>
<evidence type="ECO:0000256" key="6">
    <source>
        <dbReference type="ARBA" id="ARBA00023136"/>
    </source>
</evidence>
<keyword evidence="5" id="KW-0812">Transmembrane</keyword>
<dbReference type="PANTHER" id="PTHR30026">
    <property type="entry name" value="OUTER MEMBRANE PROTEIN TOLC"/>
    <property type="match status" value="1"/>
</dbReference>
<dbReference type="PANTHER" id="PTHR30026:SF23">
    <property type="entry name" value="TO APRF-PUTATIVE OUTER MEMBRANE EFFLUX PROTEIN OR SECRETED ALKALINE PHOSPHATASE-RELATED"/>
    <property type="match status" value="1"/>
</dbReference>
<organism evidence="10 11">
    <name type="scientific">Oceanipulchritudo coccoides</name>
    <dbReference type="NCBI Taxonomy" id="2706888"/>
    <lineage>
        <taxon>Bacteria</taxon>
        <taxon>Pseudomonadati</taxon>
        <taxon>Verrucomicrobiota</taxon>
        <taxon>Opitutia</taxon>
        <taxon>Puniceicoccales</taxon>
        <taxon>Oceanipulchritudinaceae</taxon>
        <taxon>Oceanipulchritudo</taxon>
    </lineage>
</organism>
<name>A0A6B2M0Z3_9BACT</name>
<evidence type="ECO:0000256" key="5">
    <source>
        <dbReference type="ARBA" id="ARBA00022692"/>
    </source>
</evidence>
<dbReference type="Gene3D" id="1.20.1600.10">
    <property type="entry name" value="Outer membrane efflux proteins (OEP)"/>
    <property type="match status" value="1"/>
</dbReference>
<dbReference type="InterPro" id="IPR051906">
    <property type="entry name" value="TolC-like"/>
</dbReference>
<feature type="region of interest" description="Disordered" evidence="9">
    <location>
        <begin position="83"/>
        <end position="102"/>
    </location>
</feature>
<accession>A0A6B2M0Z3</accession>
<dbReference type="SUPFAM" id="SSF56954">
    <property type="entry name" value="Outer membrane efflux proteins (OEP)"/>
    <property type="match status" value="1"/>
</dbReference>
<keyword evidence="8" id="KW-0175">Coiled coil</keyword>
<dbReference type="Proteomes" id="UP000478417">
    <property type="component" value="Unassembled WGS sequence"/>
</dbReference>
<feature type="coiled-coil region" evidence="8">
    <location>
        <begin position="204"/>
        <end position="253"/>
    </location>
</feature>
<dbReference type="AlphaFoldDB" id="A0A6B2M0Z3"/>
<reference evidence="10 11" key="1">
    <citation type="submission" date="2020-02" db="EMBL/GenBank/DDBJ databases">
        <title>Albibacoteraceae fam. nov., the first described family within the subdivision 4 Verrucomicrobia.</title>
        <authorList>
            <person name="Xi F."/>
        </authorList>
    </citation>
    <scope>NUCLEOTIDE SEQUENCE [LARGE SCALE GENOMIC DNA]</scope>
    <source>
        <strain evidence="10 11">CK1056</strain>
    </source>
</reference>